<dbReference type="InterPro" id="IPR019432">
    <property type="entry name" value="Acyltransferase_MbtK/IucB-like"/>
</dbReference>
<evidence type="ECO:0000256" key="2">
    <source>
        <dbReference type="ARBA" id="ARBA00003818"/>
    </source>
</evidence>
<dbReference type="InterPro" id="IPR016181">
    <property type="entry name" value="Acyl_CoA_acyltransferase"/>
</dbReference>
<evidence type="ECO:0000256" key="7">
    <source>
        <dbReference type="ARBA" id="ARBA00020586"/>
    </source>
</evidence>
<dbReference type="Gene3D" id="3.50.50.60">
    <property type="entry name" value="FAD/NAD(P)-binding domain"/>
    <property type="match status" value="1"/>
</dbReference>
<dbReference type="EMBL" id="JAYWLU010000020">
    <property type="protein sequence ID" value="MEX3595979.1"/>
    <property type="molecule type" value="Genomic_DNA"/>
</dbReference>
<keyword evidence="9" id="KW-0274">FAD</keyword>
<dbReference type="EC" id="1.14.13.59" evidence="5"/>
<dbReference type="GO" id="GO:0016746">
    <property type="term" value="F:acyltransferase activity"/>
    <property type="evidence" value="ECO:0007669"/>
    <property type="project" value="UniProtKB-KW"/>
</dbReference>
<feature type="compositionally biased region" description="Polar residues" evidence="19">
    <location>
        <begin position="644"/>
        <end position="653"/>
    </location>
</feature>
<evidence type="ECO:0000256" key="1">
    <source>
        <dbReference type="ARBA" id="ARBA00001974"/>
    </source>
</evidence>
<evidence type="ECO:0000313" key="21">
    <source>
        <dbReference type="EMBL" id="MEX3595979.1"/>
    </source>
</evidence>
<evidence type="ECO:0000256" key="8">
    <source>
        <dbReference type="ARBA" id="ARBA00022630"/>
    </source>
</evidence>
<comment type="catalytic activity">
    <reaction evidence="18">
        <text>L-lysine + NADPH + O2 = N(6)-hydroxy-L-lysine + NADP(+) + H2O</text>
        <dbReference type="Rhea" id="RHEA:23228"/>
        <dbReference type="ChEBI" id="CHEBI:15377"/>
        <dbReference type="ChEBI" id="CHEBI:15379"/>
        <dbReference type="ChEBI" id="CHEBI:32551"/>
        <dbReference type="ChEBI" id="CHEBI:57783"/>
        <dbReference type="ChEBI" id="CHEBI:57820"/>
        <dbReference type="ChEBI" id="CHEBI:58349"/>
        <dbReference type="EC" id="1.14.13.59"/>
    </reaction>
</comment>
<evidence type="ECO:0000256" key="4">
    <source>
        <dbReference type="ARBA" id="ARBA00007588"/>
    </source>
</evidence>
<dbReference type="PANTHER" id="PTHR42802">
    <property type="entry name" value="MONOOXYGENASE"/>
    <property type="match status" value="1"/>
</dbReference>
<feature type="region of interest" description="Disordered" evidence="19">
    <location>
        <begin position="644"/>
        <end position="668"/>
    </location>
</feature>
<accession>A0ABV3V8I2</accession>
<comment type="similarity">
    <text evidence="4">Belongs to the lysine N(6)-hydroxylase/L-ornithine N(5)-oxygenase family.</text>
</comment>
<comment type="function">
    <text evidence="2">Acyltransferase required for the direct transfer of medium- to long-chain fatty acyl moieties from a carrier protein (MbtL) on to the epsilon-amino group of lysine residue in the mycobactin core.</text>
</comment>
<gene>
    <name evidence="21" type="ORF">VVR66_14780</name>
</gene>
<evidence type="ECO:0000259" key="20">
    <source>
        <dbReference type="SMART" id="SM01006"/>
    </source>
</evidence>
<dbReference type="Pfam" id="PF13523">
    <property type="entry name" value="Acetyltransf_8"/>
    <property type="match status" value="1"/>
</dbReference>
<evidence type="ECO:0000256" key="5">
    <source>
        <dbReference type="ARBA" id="ARBA00013076"/>
    </source>
</evidence>
<comment type="pathway">
    <text evidence="3">Siderophore biosynthesis; mycobactin biosynthesis.</text>
</comment>
<evidence type="ECO:0000256" key="10">
    <source>
        <dbReference type="ARBA" id="ARBA00022857"/>
    </source>
</evidence>
<evidence type="ECO:0000256" key="19">
    <source>
        <dbReference type="SAM" id="MobiDB-lite"/>
    </source>
</evidence>
<evidence type="ECO:0000256" key="11">
    <source>
        <dbReference type="ARBA" id="ARBA00023002"/>
    </source>
</evidence>
<dbReference type="InterPro" id="IPR036188">
    <property type="entry name" value="FAD/NAD-bd_sf"/>
</dbReference>
<keyword evidence="12" id="KW-0503">Monooxygenase</keyword>
<feature type="domain" description="Acyltransferase MbtK/IucB-like conserved" evidence="20">
    <location>
        <begin position="476"/>
        <end position="522"/>
    </location>
</feature>
<evidence type="ECO:0000256" key="13">
    <source>
        <dbReference type="ARBA" id="ARBA00029939"/>
    </source>
</evidence>
<dbReference type="SUPFAM" id="SSF55729">
    <property type="entry name" value="Acyl-CoA N-acyltransferases (Nat)"/>
    <property type="match status" value="1"/>
</dbReference>
<comment type="caution">
    <text evidence="21">The sequence shown here is derived from an EMBL/GenBank/DDBJ whole genome shotgun (WGS) entry which is preliminary data.</text>
</comment>
<evidence type="ECO:0000256" key="18">
    <source>
        <dbReference type="ARBA" id="ARBA00048407"/>
    </source>
</evidence>
<evidence type="ECO:0000256" key="15">
    <source>
        <dbReference type="ARBA" id="ARBA00031158"/>
    </source>
</evidence>
<dbReference type="SUPFAM" id="SSF51905">
    <property type="entry name" value="FAD/NAD(P)-binding domain"/>
    <property type="match status" value="2"/>
</dbReference>
<keyword evidence="10" id="KW-0521">NADP</keyword>
<evidence type="ECO:0000256" key="3">
    <source>
        <dbReference type="ARBA" id="ARBA00005102"/>
    </source>
</evidence>
<dbReference type="InterPro" id="IPR025700">
    <property type="entry name" value="Lys/Orn_oxygenase"/>
</dbReference>
<name>A0ABV3V8I2_9MICC</name>
<evidence type="ECO:0000256" key="9">
    <source>
        <dbReference type="ARBA" id="ARBA00022827"/>
    </source>
</evidence>
<evidence type="ECO:0000256" key="16">
    <source>
        <dbReference type="ARBA" id="ARBA00032493"/>
    </source>
</evidence>
<evidence type="ECO:0000313" key="22">
    <source>
        <dbReference type="Proteomes" id="UP001558481"/>
    </source>
</evidence>
<reference evidence="21 22" key="1">
    <citation type="journal article" date="2024" name="Fungal Genet. Biol.">
        <title>The porcine skin microbiome exhibits broad fungal antagonism.</title>
        <authorList>
            <person name="De La Cruz K.F."/>
            <person name="Townsend E.C."/>
            <person name="Alex Cheong J.Z."/>
            <person name="Salamzade R."/>
            <person name="Liu A."/>
            <person name="Sandstrom S."/>
            <person name="Davila E."/>
            <person name="Huang L."/>
            <person name="Xu K.H."/>
            <person name="Wu S.Y."/>
            <person name="Meudt J.J."/>
            <person name="Shanmuganayagam D."/>
            <person name="Gibson A.L.F."/>
            <person name="Kalan L.R."/>
        </authorList>
    </citation>
    <scope>NUCLEOTIDE SEQUENCE [LARGE SCALE GENOMIC DNA]</scope>
    <source>
        <strain evidence="21 22">LK2625</strain>
    </source>
</reference>
<dbReference type="SMART" id="SM01006">
    <property type="entry name" value="AlcB"/>
    <property type="match status" value="1"/>
</dbReference>
<dbReference type="Proteomes" id="UP001558481">
    <property type="component" value="Unassembled WGS sequence"/>
</dbReference>
<keyword evidence="22" id="KW-1185">Reference proteome</keyword>
<dbReference type="Gene3D" id="3.40.630.30">
    <property type="match status" value="1"/>
</dbReference>
<organism evidence="21 22">
    <name type="scientific">Kocuria carniphila</name>
    <dbReference type="NCBI Taxonomy" id="262208"/>
    <lineage>
        <taxon>Bacteria</taxon>
        <taxon>Bacillati</taxon>
        <taxon>Actinomycetota</taxon>
        <taxon>Actinomycetes</taxon>
        <taxon>Micrococcales</taxon>
        <taxon>Micrococcaceae</taxon>
        <taxon>Kocuria</taxon>
    </lineage>
</organism>
<evidence type="ECO:0000256" key="12">
    <source>
        <dbReference type="ARBA" id="ARBA00023033"/>
    </source>
</evidence>
<evidence type="ECO:0000256" key="6">
    <source>
        <dbReference type="ARBA" id="ARBA00016406"/>
    </source>
</evidence>
<evidence type="ECO:0000256" key="14">
    <source>
        <dbReference type="ARBA" id="ARBA00031122"/>
    </source>
</evidence>
<dbReference type="PANTHER" id="PTHR42802:SF1">
    <property type="entry name" value="L-ORNITHINE N(5)-MONOOXYGENASE"/>
    <property type="match status" value="1"/>
</dbReference>
<protein>
    <recommendedName>
        <fullName evidence="6">L-lysine N6-monooxygenase MbtG</fullName>
        <ecNumber evidence="5">1.14.13.59</ecNumber>
    </recommendedName>
    <alternativeName>
        <fullName evidence="17">Lysine 6-N-hydroxylase</fullName>
    </alternativeName>
    <alternativeName>
        <fullName evidence="7">Lysine N-acyltransferase MbtK</fullName>
    </alternativeName>
    <alternativeName>
        <fullName evidence="16">Lysine N6-hydroxylase</fullName>
    </alternativeName>
    <alternativeName>
        <fullName evidence="13">Lysine-N-oxygenase</fullName>
    </alternativeName>
    <alternativeName>
        <fullName evidence="15">Mycobactin synthase protein G</fullName>
    </alternativeName>
    <alternativeName>
        <fullName evidence="14">Mycobactin synthase protein K</fullName>
    </alternativeName>
</protein>
<sequence length="668" mass="73759">MTSQHCSPATPTATTHGAEDEPLDMLCVGIGPFGLGLACLADPLDNLSVAFLDRAPEFNWHPGLLFDRATLQVPFLADLVTMADPTSRFSFLAWLKETGKLYPFYVRESFYPLRREYNDYCRWAAHNVRGLHWGQNVVAVTRSATGDPWRVTSDGPDGPTTWWTRHLVIGTGTSATVPPQLDGVGRAAVHAGEYLTHRERLAAENHVTVVGSGQSAAEVVLDLLNTEDGPAVDWITRSPRFFPMEYSKLSLELTSPEYLDHFRALPEQTRDRVNACQPQLHRGISDETISELHEALYVRRNSGSHAPVRLLAATELTRSQSHDGRVLLSWRNTENGHERETITDAVVAGTGYAPSSLPWLEEARDQLFLDSAGRISPDRYHRASADGTVHVLNHGEHTHALTAPDLGMGPLRNAHILNRIVGSKQYRTEERTTFQSFGRLPQARPVPCLDGAPGAVGNGDDIRFTTECQGRRFEFRHVAVDRDLPVLHDWLSQPRAAAWHLVDASQQAVATEYRRMAEAPSETAWLVHENGHPLALVETYDPACSPLTEVFPVRDGDAGLHLFLAPTSEPVSGTTGAVMAAALDLLWADPVVQRVLVEPDVHNHAVRAVNRKAGFRELEHVVLPDKTACLSVLERPLASQNSWRDVGGANTTRWEPAEQRPAVLDSSI</sequence>
<proteinExistence type="inferred from homology"/>
<keyword evidence="21" id="KW-0808">Transferase</keyword>
<dbReference type="RefSeq" id="WP_368629268.1">
    <property type="nucleotide sequence ID" value="NZ_JAYWLU010000020.1"/>
</dbReference>
<keyword evidence="21" id="KW-0012">Acyltransferase</keyword>
<dbReference type="Pfam" id="PF13434">
    <property type="entry name" value="Lys_Orn_oxgnase"/>
    <property type="match status" value="1"/>
</dbReference>
<comment type="cofactor">
    <cofactor evidence="1">
        <name>FAD</name>
        <dbReference type="ChEBI" id="CHEBI:57692"/>
    </cofactor>
</comment>
<keyword evidence="8" id="KW-0285">Flavoprotein</keyword>
<keyword evidence="11" id="KW-0560">Oxidoreductase</keyword>
<evidence type="ECO:0000256" key="17">
    <source>
        <dbReference type="ARBA" id="ARBA00032738"/>
    </source>
</evidence>